<evidence type="ECO:0000259" key="8">
    <source>
        <dbReference type="PROSITE" id="PS50002"/>
    </source>
</evidence>
<dbReference type="SUPFAM" id="SSF57716">
    <property type="entry name" value="Glucocorticoid receptor-like (DNA-binding domain)"/>
    <property type="match status" value="1"/>
</dbReference>
<feature type="domain" description="SH3" evidence="8">
    <location>
        <begin position="432"/>
        <end position="492"/>
    </location>
</feature>
<evidence type="ECO:0000256" key="5">
    <source>
        <dbReference type="ARBA" id="ARBA00023038"/>
    </source>
</evidence>
<dbReference type="PANTHER" id="PTHR24205:SF16">
    <property type="entry name" value="GH01042P-RELATED"/>
    <property type="match status" value="1"/>
</dbReference>
<keyword evidence="4 6" id="KW-0862">Zinc</keyword>
<name>W4FQL0_APHAT</name>
<evidence type="ECO:0000256" key="4">
    <source>
        <dbReference type="ARBA" id="ARBA00022833"/>
    </source>
</evidence>
<evidence type="ECO:0000256" key="3">
    <source>
        <dbReference type="ARBA" id="ARBA00022737"/>
    </source>
</evidence>
<dbReference type="InterPro" id="IPR001781">
    <property type="entry name" value="Znf_LIM"/>
</dbReference>
<evidence type="ECO:0008006" key="11">
    <source>
        <dbReference type="Google" id="ProtNLM"/>
    </source>
</evidence>
<evidence type="ECO:0000256" key="6">
    <source>
        <dbReference type="PROSITE-ProRule" id="PRU00125"/>
    </source>
</evidence>
<evidence type="ECO:0000256" key="2">
    <source>
        <dbReference type="ARBA" id="ARBA00022723"/>
    </source>
</evidence>
<reference evidence="10" key="1">
    <citation type="submission" date="2013-12" db="EMBL/GenBank/DDBJ databases">
        <title>The Genome Sequence of Aphanomyces astaci APO3.</title>
        <authorList>
            <consortium name="The Broad Institute Genomics Platform"/>
            <person name="Russ C."/>
            <person name="Tyler B."/>
            <person name="van West P."/>
            <person name="Dieguez-Uribeondo J."/>
            <person name="Young S.K."/>
            <person name="Zeng Q."/>
            <person name="Gargeya S."/>
            <person name="Fitzgerald M."/>
            <person name="Abouelleil A."/>
            <person name="Alvarado L."/>
            <person name="Chapman S.B."/>
            <person name="Gainer-Dewar J."/>
            <person name="Goldberg J."/>
            <person name="Griggs A."/>
            <person name="Gujja S."/>
            <person name="Hansen M."/>
            <person name="Howarth C."/>
            <person name="Imamovic A."/>
            <person name="Ireland A."/>
            <person name="Larimer J."/>
            <person name="McCowan C."/>
            <person name="Murphy C."/>
            <person name="Pearson M."/>
            <person name="Poon T.W."/>
            <person name="Priest M."/>
            <person name="Roberts A."/>
            <person name="Saif S."/>
            <person name="Shea T."/>
            <person name="Sykes S."/>
            <person name="Wortman J."/>
            <person name="Nusbaum C."/>
            <person name="Birren B."/>
        </authorList>
    </citation>
    <scope>NUCLEOTIDE SEQUENCE [LARGE SCALE GENOMIC DNA]</scope>
    <source>
        <strain evidence="10">APO3</strain>
    </source>
</reference>
<evidence type="ECO:0000313" key="10">
    <source>
        <dbReference type="EMBL" id="ETV69241.1"/>
    </source>
</evidence>
<dbReference type="GO" id="GO:0046872">
    <property type="term" value="F:metal ion binding"/>
    <property type="evidence" value="ECO:0007669"/>
    <property type="project" value="UniProtKB-KW"/>
</dbReference>
<proteinExistence type="predicted"/>
<dbReference type="PROSITE" id="PS50023">
    <property type="entry name" value="LIM_DOMAIN_2"/>
    <property type="match status" value="1"/>
</dbReference>
<keyword evidence="5 6" id="KW-0440">LIM domain</keyword>
<evidence type="ECO:0000256" key="7">
    <source>
        <dbReference type="PROSITE-ProRule" id="PRU00192"/>
    </source>
</evidence>
<accession>W4FQL0</accession>
<dbReference type="PROSITE" id="PS00478">
    <property type="entry name" value="LIM_DOMAIN_1"/>
    <property type="match status" value="2"/>
</dbReference>
<dbReference type="PANTHER" id="PTHR24205">
    <property type="entry name" value="FOUR AND A HALF LIM DOMAINS PROTEIN"/>
    <property type="match status" value="1"/>
</dbReference>
<keyword evidence="3" id="KW-0677">Repeat</keyword>
<dbReference type="PROSITE" id="PS50002">
    <property type="entry name" value="SH3"/>
    <property type="match status" value="1"/>
</dbReference>
<evidence type="ECO:0000256" key="1">
    <source>
        <dbReference type="ARBA" id="ARBA00022443"/>
    </source>
</evidence>
<dbReference type="OrthoDB" id="1112565at2759"/>
<dbReference type="SMART" id="SM00132">
    <property type="entry name" value="LIM"/>
    <property type="match status" value="3"/>
</dbReference>
<dbReference type="Pfam" id="PF00412">
    <property type="entry name" value="LIM"/>
    <property type="match status" value="2"/>
</dbReference>
<dbReference type="SUPFAM" id="SSF50044">
    <property type="entry name" value="SH3-domain"/>
    <property type="match status" value="1"/>
</dbReference>
<feature type="domain" description="LIM zinc-binding" evidence="9">
    <location>
        <begin position="369"/>
        <end position="429"/>
    </location>
</feature>
<dbReference type="GeneID" id="20816883"/>
<gene>
    <name evidence="10" type="ORF">H257_14887</name>
</gene>
<dbReference type="InterPro" id="IPR001452">
    <property type="entry name" value="SH3_domain"/>
</dbReference>
<dbReference type="InterPro" id="IPR036028">
    <property type="entry name" value="SH3-like_dom_sf"/>
</dbReference>
<dbReference type="RefSeq" id="XP_009841098.1">
    <property type="nucleotide sequence ID" value="XM_009842796.1"/>
</dbReference>
<protein>
    <recommendedName>
        <fullName evidence="11">LIM zinc-binding domain-containing protein</fullName>
    </recommendedName>
</protein>
<sequence>MPAFCPRCGDLLKGVPVCAKCQLDAVTTPSASFHAESSPAVELSPILPPVVQATLNSPLCIRKLKKCGVCSNPIVGASHSTRKLGGDQVTCHDICLTCKHCRKSINDADPLAVLYHSAYHETCAVGLRVCHGCHEPIVGKAIDDDSRWFHRVCHDTHVKVMASGPPSTVASCGERVLALSSVQAPKAHSDTSALSITYAANTESSTQITNHDALALEGNGKVECSDQGIEVTGTLDTTTDVAEPIRPHEEDSTSDFAIDFTTESELPVNDTSVKVWPLQIKPNVEPPPVVKLDEPRQTCSDSIQSVQCHSCGLDVLDDSAMQVPSGDLYHEQCFVCSACALPISDELKGFTQVDLKMYHPPCYYAQAGRVCHGCHDALVDGTAIMHAISKRYHPRCFRCTDCSTVLTNEYLVVNDDVVCRECYFHLILSQSTREEAATAVHSVVASDICQLDVAAGEKLTIVSDDQGGWSIAKSGDHRVGYLPSTAFEMTRVG</sequence>
<dbReference type="EMBL" id="KI913177">
    <property type="protein sequence ID" value="ETV69241.1"/>
    <property type="molecule type" value="Genomic_DNA"/>
</dbReference>
<dbReference type="CDD" id="cd08368">
    <property type="entry name" value="LIM"/>
    <property type="match status" value="1"/>
</dbReference>
<dbReference type="AlphaFoldDB" id="W4FQL0"/>
<dbReference type="CDD" id="cd00174">
    <property type="entry name" value="SH3"/>
    <property type="match status" value="1"/>
</dbReference>
<organism evidence="10">
    <name type="scientific">Aphanomyces astaci</name>
    <name type="common">Crayfish plague agent</name>
    <dbReference type="NCBI Taxonomy" id="112090"/>
    <lineage>
        <taxon>Eukaryota</taxon>
        <taxon>Sar</taxon>
        <taxon>Stramenopiles</taxon>
        <taxon>Oomycota</taxon>
        <taxon>Saprolegniomycetes</taxon>
        <taxon>Saprolegniales</taxon>
        <taxon>Verrucalvaceae</taxon>
        <taxon>Aphanomyces</taxon>
    </lineage>
</organism>
<dbReference type="GO" id="GO:0003712">
    <property type="term" value="F:transcription coregulator activity"/>
    <property type="evidence" value="ECO:0007669"/>
    <property type="project" value="TreeGrafter"/>
</dbReference>
<keyword evidence="1 7" id="KW-0728">SH3 domain</keyword>
<dbReference type="GO" id="GO:0005634">
    <property type="term" value="C:nucleus"/>
    <property type="evidence" value="ECO:0007669"/>
    <property type="project" value="TreeGrafter"/>
</dbReference>
<dbReference type="Gene3D" id="2.10.110.10">
    <property type="entry name" value="Cysteine Rich Protein"/>
    <property type="match status" value="3"/>
</dbReference>
<dbReference type="VEuPathDB" id="FungiDB:H257_14887"/>
<keyword evidence="2 6" id="KW-0479">Metal-binding</keyword>
<evidence type="ECO:0000259" key="9">
    <source>
        <dbReference type="PROSITE" id="PS50023"/>
    </source>
</evidence>